<dbReference type="Proteomes" id="UP001254257">
    <property type="component" value="Unassembled WGS sequence"/>
</dbReference>
<dbReference type="RefSeq" id="WP_316020574.1">
    <property type="nucleotide sequence ID" value="NZ_JAWDID010000049.1"/>
</dbReference>
<comment type="caution">
    <text evidence="1">The sequence shown here is derived from an EMBL/GenBank/DDBJ whole genome shotgun (WGS) entry which is preliminary data.</text>
</comment>
<keyword evidence="2" id="KW-1185">Reference proteome</keyword>
<sequence length="76" mass="8186">MPAPQISVASLPVSPHFEVGRDREGFWIAVETHGRGGGYFASLDAALHYARFTTGREPGGVTLATRPLELLPPRLS</sequence>
<accession>A0ABU3SDP4</accession>
<organism evidence="1 2">
    <name type="scientific">Bosea rubneri</name>
    <dbReference type="NCBI Taxonomy" id="3075434"/>
    <lineage>
        <taxon>Bacteria</taxon>
        <taxon>Pseudomonadati</taxon>
        <taxon>Pseudomonadota</taxon>
        <taxon>Alphaproteobacteria</taxon>
        <taxon>Hyphomicrobiales</taxon>
        <taxon>Boseaceae</taxon>
        <taxon>Bosea</taxon>
    </lineage>
</organism>
<gene>
    <name evidence="1" type="ORF">RKE40_23190</name>
</gene>
<dbReference type="EMBL" id="JAWDID010000049">
    <property type="protein sequence ID" value="MDU0342816.1"/>
    <property type="molecule type" value="Genomic_DNA"/>
</dbReference>
<reference evidence="1 2" key="1">
    <citation type="submission" date="2023-09" db="EMBL/GenBank/DDBJ databases">
        <title>Whole genome shotgun sequencing (WGS) of Bosea sp. ZW T0_25, isolated from stored onions (Allium cepa).</title>
        <authorList>
            <person name="Stoll D.A."/>
            <person name="Huch M."/>
        </authorList>
    </citation>
    <scope>NUCLEOTIDE SEQUENCE [LARGE SCALE GENOMIC DNA]</scope>
    <source>
        <strain evidence="1 2">ZW T0_25</strain>
    </source>
</reference>
<evidence type="ECO:0000313" key="1">
    <source>
        <dbReference type="EMBL" id="MDU0342816.1"/>
    </source>
</evidence>
<evidence type="ECO:0000313" key="2">
    <source>
        <dbReference type="Proteomes" id="UP001254257"/>
    </source>
</evidence>
<proteinExistence type="predicted"/>
<protein>
    <submittedName>
        <fullName evidence="1">Uncharacterized protein</fullName>
    </submittedName>
</protein>
<name>A0ABU3SDP4_9HYPH</name>